<dbReference type="PANTHER" id="PTHR45856:SF24">
    <property type="entry name" value="FUNGAL LIPASE-LIKE DOMAIN-CONTAINING PROTEIN"/>
    <property type="match status" value="1"/>
</dbReference>
<evidence type="ECO:0000313" key="2">
    <source>
        <dbReference type="EMBL" id="MDO6423969.1"/>
    </source>
</evidence>
<dbReference type="PANTHER" id="PTHR45856">
    <property type="entry name" value="ALPHA/BETA-HYDROLASES SUPERFAMILY PROTEIN"/>
    <property type="match status" value="1"/>
</dbReference>
<dbReference type="CDD" id="cd00519">
    <property type="entry name" value="Lipase_3"/>
    <property type="match status" value="1"/>
</dbReference>
<dbReference type="InterPro" id="IPR051218">
    <property type="entry name" value="Sec_MonoDiacylglyc_Lipase"/>
</dbReference>
<dbReference type="Proteomes" id="UP001169760">
    <property type="component" value="Unassembled WGS sequence"/>
</dbReference>
<dbReference type="RefSeq" id="WP_303493484.1">
    <property type="nucleotide sequence ID" value="NZ_JAUOPB010000012.1"/>
</dbReference>
<dbReference type="GO" id="GO:0016787">
    <property type="term" value="F:hydrolase activity"/>
    <property type="evidence" value="ECO:0007669"/>
    <property type="project" value="UniProtKB-KW"/>
</dbReference>
<dbReference type="GO" id="GO:0006629">
    <property type="term" value="P:lipid metabolic process"/>
    <property type="evidence" value="ECO:0007669"/>
    <property type="project" value="InterPro"/>
</dbReference>
<reference evidence="2" key="1">
    <citation type="submission" date="2023-07" db="EMBL/GenBank/DDBJ databases">
        <title>Genome content predicts the carbon catabolic preferences of heterotrophic bacteria.</title>
        <authorList>
            <person name="Gralka M."/>
        </authorList>
    </citation>
    <scope>NUCLEOTIDE SEQUENCE</scope>
    <source>
        <strain evidence="2">I3M17_2</strain>
    </source>
</reference>
<organism evidence="2 3">
    <name type="scientific">Saccharophagus degradans</name>
    <dbReference type="NCBI Taxonomy" id="86304"/>
    <lineage>
        <taxon>Bacteria</taxon>
        <taxon>Pseudomonadati</taxon>
        <taxon>Pseudomonadota</taxon>
        <taxon>Gammaproteobacteria</taxon>
        <taxon>Cellvibrionales</taxon>
        <taxon>Cellvibrionaceae</taxon>
        <taxon>Saccharophagus</taxon>
    </lineage>
</organism>
<evidence type="ECO:0000259" key="1">
    <source>
        <dbReference type="Pfam" id="PF01764"/>
    </source>
</evidence>
<comment type="caution">
    <text evidence="2">The sequence shown here is derived from an EMBL/GenBank/DDBJ whole genome shotgun (WGS) entry which is preliminary data.</text>
</comment>
<protein>
    <submittedName>
        <fullName evidence="2">Lipase family protein</fullName>
        <ecNumber evidence="2">3.1.1.-</ecNumber>
    </submittedName>
</protein>
<dbReference type="EC" id="3.1.1.-" evidence="2"/>
<name>A0AAW7X914_9GAMM</name>
<dbReference type="InterPro" id="IPR029058">
    <property type="entry name" value="AB_hydrolase_fold"/>
</dbReference>
<dbReference type="Pfam" id="PF01764">
    <property type="entry name" value="Lipase_3"/>
    <property type="match status" value="1"/>
</dbReference>
<dbReference type="Gene3D" id="3.40.50.1820">
    <property type="entry name" value="alpha/beta hydrolase"/>
    <property type="match status" value="1"/>
</dbReference>
<proteinExistence type="predicted"/>
<dbReference type="InterPro" id="IPR002921">
    <property type="entry name" value="Fungal_lipase-type"/>
</dbReference>
<dbReference type="EMBL" id="JAUOPB010000012">
    <property type="protein sequence ID" value="MDO6423969.1"/>
    <property type="molecule type" value="Genomic_DNA"/>
</dbReference>
<sequence length="299" mass="33274">MSEHSIIKKLQDAFTTIKNNLHLLGQPEDVSKAIAFSNLDWYAKRAQAAYQSEADIRAAFPNTTMVKLLPEQDIQFFVETFPEQKQQVITVRGTANKLNAIEDAEYVQASDTRLGIYVHSGFLHSTNAVYAALTPHLISGFTLKLTGHSLGAAISTLLMMCLEKDGYRLAPSVNFGQPKVTNKAGADAYNFLPLLRVVDKNDIVPLVPINTLLASIHGDYEHFGEEVILLDGEYFVYLDRHGVQHVITQSFIDNLDDLSLNDHRIANYCAHIESKLAGAIQVPFKEREKYIKQATPATA</sequence>
<accession>A0AAW7X914</accession>
<gene>
    <name evidence="2" type="ORF">Q4521_15905</name>
</gene>
<keyword evidence="2" id="KW-0378">Hydrolase</keyword>
<dbReference type="SUPFAM" id="SSF53474">
    <property type="entry name" value="alpha/beta-Hydrolases"/>
    <property type="match status" value="1"/>
</dbReference>
<evidence type="ECO:0000313" key="3">
    <source>
        <dbReference type="Proteomes" id="UP001169760"/>
    </source>
</evidence>
<feature type="domain" description="Fungal lipase-type" evidence="1">
    <location>
        <begin position="88"/>
        <end position="209"/>
    </location>
</feature>
<dbReference type="AlphaFoldDB" id="A0AAW7X914"/>